<dbReference type="AlphaFoldDB" id="A0A3P7E9L2"/>
<dbReference type="EMBL" id="UYWX01000853">
    <property type="protein sequence ID" value="VDM19241.1"/>
    <property type="molecule type" value="Genomic_DNA"/>
</dbReference>
<dbReference type="GO" id="GO:0046872">
    <property type="term" value="F:metal ion binding"/>
    <property type="evidence" value="ECO:0007669"/>
    <property type="project" value="UniProtKB-KW"/>
</dbReference>
<dbReference type="PROSITE" id="PS51747">
    <property type="entry name" value="CYT_DCMP_DEAMINASES_2"/>
    <property type="match status" value="1"/>
</dbReference>
<keyword evidence="1" id="KW-0819">tRNA processing</keyword>
<sequence>MCVTIYASKAVDYDVTFHVDIALDVLVFVSDSKDFFLGFTHYRIDRDKELIMIQENIESERITEAVNQLKASKIDASLASLDYIGHKSSVLSSNRGSLSGGYSDGFVQSVEQLAAVLEPSNWCQRGHSVPAWCINVEPLSSMSSCISVLARIKPLPKAMGHVKRAFVRQLDQAKAGKVLLGLVGKRQAILTIAFTTDHAAKLVSKLCLMTGISKGIMETCRVPLCPPRSCRQQKVLTSLLKGDGESRSWPFNFHPNQNLESLLSSGIRKGGQNECDKPYFSVDEIKWHNHWLRRAIDLARSRSNNVKNASCDLENPDCVCTCVVVRPHSAKALNPIEAQPLVEAVSTDAESHIDHATMLAVCIVGRYALRTGHASNLVTDTLFIVLAYFLRINRELRHAADEDGNAATKHSGVYLLTDCDVYLSTEPCLMCAMALLHSRVKRVFIARRLPSIGGLCSRWKLPLVKGVNHHFLVFAPCET</sequence>
<keyword evidence="5" id="KW-1185">Reference proteome</keyword>
<dbReference type="GO" id="GO:0005737">
    <property type="term" value="C:cytoplasm"/>
    <property type="evidence" value="ECO:0007669"/>
    <property type="project" value="TreeGrafter"/>
</dbReference>
<dbReference type="Pfam" id="PF00383">
    <property type="entry name" value="dCMP_cyt_deam_1"/>
    <property type="match status" value="1"/>
</dbReference>
<gene>
    <name evidence="4" type="ORF">TTAC_LOCUS2208</name>
</gene>
<feature type="domain" description="CMP/dCMP-type deaminase" evidence="3">
    <location>
        <begin position="347"/>
        <end position="458"/>
    </location>
</feature>
<evidence type="ECO:0000313" key="5">
    <source>
        <dbReference type="Proteomes" id="UP000274429"/>
    </source>
</evidence>
<dbReference type="Proteomes" id="UP000274429">
    <property type="component" value="Unassembled WGS sequence"/>
</dbReference>
<evidence type="ECO:0000256" key="2">
    <source>
        <dbReference type="ARBA" id="ARBA00038160"/>
    </source>
</evidence>
<accession>A0A3P7E9L2</accession>
<organism evidence="4 5">
    <name type="scientific">Hydatigena taeniaeformis</name>
    <name type="common">Feline tapeworm</name>
    <name type="synonym">Taenia taeniaeformis</name>
    <dbReference type="NCBI Taxonomy" id="6205"/>
    <lineage>
        <taxon>Eukaryota</taxon>
        <taxon>Metazoa</taxon>
        <taxon>Spiralia</taxon>
        <taxon>Lophotrochozoa</taxon>
        <taxon>Platyhelminthes</taxon>
        <taxon>Cestoda</taxon>
        <taxon>Eucestoda</taxon>
        <taxon>Cyclophyllidea</taxon>
        <taxon>Taeniidae</taxon>
        <taxon>Hydatigera</taxon>
    </lineage>
</organism>
<dbReference type="GO" id="GO:0002100">
    <property type="term" value="P:tRNA wobble adenosine to inosine editing"/>
    <property type="evidence" value="ECO:0007669"/>
    <property type="project" value="InterPro"/>
</dbReference>
<dbReference type="Gene3D" id="3.40.140.10">
    <property type="entry name" value="Cytidine Deaminase, domain 2"/>
    <property type="match status" value="1"/>
</dbReference>
<evidence type="ECO:0000313" key="4">
    <source>
        <dbReference type="EMBL" id="VDM19241.1"/>
    </source>
</evidence>
<evidence type="ECO:0000259" key="3">
    <source>
        <dbReference type="PROSITE" id="PS51747"/>
    </source>
</evidence>
<dbReference type="PANTHER" id="PTHR11079">
    <property type="entry name" value="CYTOSINE DEAMINASE FAMILY MEMBER"/>
    <property type="match status" value="1"/>
</dbReference>
<dbReference type="InterPro" id="IPR016193">
    <property type="entry name" value="Cytidine_deaminase-like"/>
</dbReference>
<protein>
    <recommendedName>
        <fullName evidence="3">CMP/dCMP-type deaminase domain-containing protein</fullName>
    </recommendedName>
</protein>
<dbReference type="InterPro" id="IPR002125">
    <property type="entry name" value="CMP_dCMP_dom"/>
</dbReference>
<evidence type="ECO:0000256" key="1">
    <source>
        <dbReference type="ARBA" id="ARBA00022694"/>
    </source>
</evidence>
<reference evidence="4 5" key="1">
    <citation type="submission" date="2018-11" db="EMBL/GenBank/DDBJ databases">
        <authorList>
            <consortium name="Pathogen Informatics"/>
        </authorList>
    </citation>
    <scope>NUCLEOTIDE SEQUENCE [LARGE SCALE GENOMIC DNA]</scope>
</reference>
<dbReference type="GO" id="GO:0052717">
    <property type="term" value="F:tRNA-specific adenosine-34 deaminase activity"/>
    <property type="evidence" value="ECO:0007669"/>
    <property type="project" value="UniProtKB-EC"/>
</dbReference>
<dbReference type="OrthoDB" id="3180714at2759"/>
<dbReference type="SUPFAM" id="SSF53927">
    <property type="entry name" value="Cytidine deaminase-like"/>
    <property type="match status" value="1"/>
</dbReference>
<name>A0A3P7E9L2_HYDTA</name>
<comment type="similarity">
    <text evidence="2">Belongs to the cytidine and deoxycytidylate deaminase family. ADAT3 subfamily.</text>
</comment>
<proteinExistence type="inferred from homology"/>
<dbReference type="PANTHER" id="PTHR11079:SF156">
    <property type="entry name" value="INACTIVE TRNA-SPECIFIC ADENOSINE DEAMINASE-LIKE PROTEIN 3-RELATED"/>
    <property type="match status" value="1"/>
</dbReference>
<dbReference type="GO" id="GO:0005634">
    <property type="term" value="C:nucleus"/>
    <property type="evidence" value="ECO:0007669"/>
    <property type="project" value="TreeGrafter"/>
</dbReference>